<gene>
    <name evidence="1" type="ORF">S01H4_39947</name>
</gene>
<dbReference type="SUPFAM" id="SSF56784">
    <property type="entry name" value="HAD-like"/>
    <property type="match status" value="1"/>
</dbReference>
<protein>
    <recommendedName>
        <fullName evidence="2">Haloacid dehalogenase type II</fullName>
    </recommendedName>
</protein>
<feature type="non-terminal residue" evidence="1">
    <location>
        <position position="99"/>
    </location>
</feature>
<dbReference type="InterPro" id="IPR023198">
    <property type="entry name" value="PGP-like_dom2"/>
</dbReference>
<name>X1DE27_9ZZZZ</name>
<dbReference type="InterPro" id="IPR036412">
    <property type="entry name" value="HAD-like_sf"/>
</dbReference>
<sequence length="99" mass="11156">MENVKALCFDVFGTVTDWYSSVIREGEKISARTGMAVNWGEFVKKWRDDGYIAALIRIASGEMEITPTATIHKDKLLLLLDEYGIHGLSDEEIDDFNLA</sequence>
<reference evidence="1" key="1">
    <citation type="journal article" date="2014" name="Front. Microbiol.">
        <title>High frequency of phylogenetically diverse reductive dehalogenase-homologous genes in deep subseafloor sedimentary metagenomes.</title>
        <authorList>
            <person name="Kawai M."/>
            <person name="Futagami T."/>
            <person name="Toyoda A."/>
            <person name="Takaki Y."/>
            <person name="Nishi S."/>
            <person name="Hori S."/>
            <person name="Arai W."/>
            <person name="Tsubouchi T."/>
            <person name="Morono Y."/>
            <person name="Uchiyama I."/>
            <person name="Ito T."/>
            <person name="Fujiyama A."/>
            <person name="Inagaki F."/>
            <person name="Takami H."/>
        </authorList>
    </citation>
    <scope>NUCLEOTIDE SEQUENCE</scope>
    <source>
        <strain evidence="1">Expedition CK06-06</strain>
    </source>
</reference>
<proteinExistence type="predicted"/>
<accession>X1DE27</accession>
<evidence type="ECO:0000313" key="1">
    <source>
        <dbReference type="EMBL" id="GAH03324.1"/>
    </source>
</evidence>
<evidence type="ECO:0008006" key="2">
    <source>
        <dbReference type="Google" id="ProtNLM"/>
    </source>
</evidence>
<organism evidence="1">
    <name type="scientific">marine sediment metagenome</name>
    <dbReference type="NCBI Taxonomy" id="412755"/>
    <lineage>
        <taxon>unclassified sequences</taxon>
        <taxon>metagenomes</taxon>
        <taxon>ecological metagenomes</taxon>
    </lineage>
</organism>
<dbReference type="EMBL" id="BART01021707">
    <property type="protein sequence ID" value="GAH03324.1"/>
    <property type="molecule type" value="Genomic_DNA"/>
</dbReference>
<comment type="caution">
    <text evidence="1">The sequence shown here is derived from an EMBL/GenBank/DDBJ whole genome shotgun (WGS) entry which is preliminary data.</text>
</comment>
<dbReference type="AlphaFoldDB" id="X1DE27"/>
<dbReference type="Gene3D" id="1.10.150.240">
    <property type="entry name" value="Putative phosphatase, domain 2"/>
    <property type="match status" value="1"/>
</dbReference>